<dbReference type="EMBL" id="JACYNN010000017">
    <property type="protein sequence ID" value="MBD8108317.1"/>
    <property type="molecule type" value="Genomic_DNA"/>
</dbReference>
<evidence type="ECO:0000313" key="5">
    <source>
        <dbReference type="Proteomes" id="UP000661012"/>
    </source>
</evidence>
<dbReference type="Proteomes" id="UP000661012">
    <property type="component" value="Unassembled WGS sequence"/>
</dbReference>
<protein>
    <recommendedName>
        <fullName evidence="1">DUF6434 domain-containing protein</fullName>
    </recommendedName>
</protein>
<gene>
    <name evidence="3" type="ORF">EpCFBP13511_11945</name>
    <name evidence="2" type="ORF">IFT93_18160</name>
</gene>
<dbReference type="AlphaFoldDB" id="A0A4U3FBA3"/>
<dbReference type="RefSeq" id="WP_062743077.1">
    <property type="nucleotide sequence ID" value="NZ_CP123752.1"/>
</dbReference>
<dbReference type="InterPro" id="IPR045492">
    <property type="entry name" value="DUF6434"/>
</dbReference>
<evidence type="ECO:0000313" key="4">
    <source>
        <dbReference type="Proteomes" id="UP000306393"/>
    </source>
</evidence>
<keyword evidence="5" id="KW-1185">Reference proteome</keyword>
<proteinExistence type="predicted"/>
<evidence type="ECO:0000313" key="2">
    <source>
        <dbReference type="EMBL" id="MBD8108317.1"/>
    </source>
</evidence>
<dbReference type="OrthoDB" id="9778090at2"/>
<sequence length="69" mass="8200">MKTDWHSAALTPETLVDAGYKNTQNVRRFMMAQCGERFRFDRDFMAWIRNDTPKTLAEVVAEWKRRHPA</sequence>
<dbReference type="EMBL" id="QGAC01000010">
    <property type="protein sequence ID" value="TKJ90085.1"/>
    <property type="molecule type" value="Genomic_DNA"/>
</dbReference>
<name>A0A4U3FBA3_9GAMM</name>
<feature type="domain" description="DUF6434" evidence="1">
    <location>
        <begin position="4"/>
        <end position="66"/>
    </location>
</feature>
<evidence type="ECO:0000259" key="1">
    <source>
        <dbReference type="Pfam" id="PF20026"/>
    </source>
</evidence>
<accession>A0A4U3FBA3</accession>
<reference evidence="3 4" key="1">
    <citation type="journal article" date="2019" name="Sci. Rep.">
        <title>Differences in resource use lead to coexistence of seed-transmitted microbial populations.</title>
        <authorList>
            <person name="Torres-Cortes G."/>
            <person name="Garcia B.J."/>
            <person name="Compant S."/>
            <person name="Rezki S."/>
            <person name="Jones P."/>
            <person name="Preveaux A."/>
            <person name="Briand M."/>
            <person name="Roulet A."/>
            <person name="Bouchez O."/>
            <person name="Jacobson D."/>
            <person name="Barret M."/>
        </authorList>
    </citation>
    <scope>NUCLEOTIDE SEQUENCE [LARGE SCALE GENOMIC DNA]</scope>
    <source>
        <strain evidence="3 4">CFBP13511</strain>
    </source>
</reference>
<evidence type="ECO:0000313" key="3">
    <source>
        <dbReference type="EMBL" id="TKJ90085.1"/>
    </source>
</evidence>
<dbReference type="Proteomes" id="UP000306393">
    <property type="component" value="Unassembled WGS sequence"/>
</dbReference>
<dbReference type="Pfam" id="PF20026">
    <property type="entry name" value="DUF6434"/>
    <property type="match status" value="1"/>
</dbReference>
<reference evidence="2 5" key="2">
    <citation type="journal article" date="2020" name="FEMS Microbiol. Ecol.">
        <title>Temporal dynamics of bacterial communities during seed development and maturation.</title>
        <authorList>
            <person name="Chesneau G."/>
            <person name="Torres-Cortes G."/>
            <person name="Briand M."/>
            <person name="Darrasse A."/>
            <person name="Preveaux A."/>
            <person name="Marais C."/>
            <person name="Jacques M.A."/>
            <person name="Shade A."/>
            <person name="Barret M."/>
        </authorList>
    </citation>
    <scope>NUCLEOTIDE SEQUENCE [LARGE SCALE GENOMIC DNA]</scope>
    <source>
        <strain evidence="2 5">CFBP13732</strain>
    </source>
</reference>
<comment type="caution">
    <text evidence="3">The sequence shown here is derived from an EMBL/GenBank/DDBJ whole genome shotgun (WGS) entry which is preliminary data.</text>
</comment>
<organism evidence="3 4">
    <name type="scientific">Erwinia persicina</name>
    <dbReference type="NCBI Taxonomy" id="55211"/>
    <lineage>
        <taxon>Bacteria</taxon>
        <taxon>Pseudomonadati</taxon>
        <taxon>Pseudomonadota</taxon>
        <taxon>Gammaproteobacteria</taxon>
        <taxon>Enterobacterales</taxon>
        <taxon>Erwiniaceae</taxon>
        <taxon>Erwinia</taxon>
    </lineage>
</organism>